<evidence type="ECO:0000313" key="4">
    <source>
        <dbReference type="Proteomes" id="UP000716291"/>
    </source>
</evidence>
<name>A0A9P6WZG5_RHIOR</name>
<evidence type="ECO:0000256" key="2">
    <source>
        <dbReference type="SAM" id="MobiDB-lite"/>
    </source>
</evidence>
<proteinExistence type="predicted"/>
<dbReference type="OrthoDB" id="2239932at2759"/>
<evidence type="ECO:0000256" key="1">
    <source>
        <dbReference type="SAM" id="Coils"/>
    </source>
</evidence>
<organism evidence="3 4">
    <name type="scientific">Rhizopus oryzae</name>
    <name type="common">Mucormycosis agent</name>
    <name type="synonym">Rhizopus arrhizus var. delemar</name>
    <dbReference type="NCBI Taxonomy" id="64495"/>
    <lineage>
        <taxon>Eukaryota</taxon>
        <taxon>Fungi</taxon>
        <taxon>Fungi incertae sedis</taxon>
        <taxon>Mucoromycota</taxon>
        <taxon>Mucoromycotina</taxon>
        <taxon>Mucoromycetes</taxon>
        <taxon>Mucorales</taxon>
        <taxon>Mucorineae</taxon>
        <taxon>Rhizopodaceae</taxon>
        <taxon>Rhizopus</taxon>
    </lineage>
</organism>
<dbReference type="AlphaFoldDB" id="A0A9P6WZG5"/>
<dbReference type="EMBL" id="JAANQT010002800">
    <property type="protein sequence ID" value="KAG1301825.1"/>
    <property type="molecule type" value="Genomic_DNA"/>
</dbReference>
<accession>A0A9P6WZG5</accession>
<protein>
    <submittedName>
        <fullName evidence="3">Uncharacterized protein</fullName>
    </submittedName>
</protein>
<feature type="coiled-coil region" evidence="1">
    <location>
        <begin position="45"/>
        <end position="212"/>
    </location>
</feature>
<feature type="region of interest" description="Disordered" evidence="2">
    <location>
        <begin position="224"/>
        <end position="248"/>
    </location>
</feature>
<keyword evidence="1" id="KW-0175">Coiled coil</keyword>
<feature type="coiled-coil region" evidence="1">
    <location>
        <begin position="251"/>
        <end position="299"/>
    </location>
</feature>
<comment type="caution">
    <text evidence="3">The sequence shown here is derived from an EMBL/GenBank/DDBJ whole genome shotgun (WGS) entry which is preliminary data.</text>
</comment>
<feature type="compositionally biased region" description="Low complexity" evidence="2">
    <location>
        <begin position="231"/>
        <end position="244"/>
    </location>
</feature>
<keyword evidence="4" id="KW-1185">Reference proteome</keyword>
<sequence length="324" mass="38325">MQHLKDESKTSFEAVESKMKRSLEDLYTIKALLKGKNKSPENHQIEQLQLDCSKYQAEANEYKNKLKEANEKLEMLQSKVNHLKRVEENVKRHELDYASWKVKLDTAKQENEGLESTVRQLTEKLEEESNKTARLESILTAKEQELDDTRQNALGKEQELKVCEENRKFLQEMLDEKEKALEDYVTEKISEIENLQDIIDKLQEENTSLEKKFCELDVSSKTKSKNKSRIPIRSSSTSTHNSSSEITDDVLQRMKRDLLLYQEKLAEMTTQNKDLIQALDRSKEYTELLKRNLNDIREESEERHRRMTLYREELSTLKRKMQFK</sequence>
<gene>
    <name evidence="3" type="ORF">G6F64_011459</name>
</gene>
<evidence type="ECO:0000313" key="3">
    <source>
        <dbReference type="EMBL" id="KAG1301825.1"/>
    </source>
</evidence>
<dbReference type="Proteomes" id="UP000716291">
    <property type="component" value="Unassembled WGS sequence"/>
</dbReference>
<reference evidence="3" key="1">
    <citation type="journal article" date="2020" name="Microb. Genom.">
        <title>Genetic diversity of clinical and environmental Mucorales isolates obtained from an investigation of mucormycosis cases among solid organ transplant recipients.</title>
        <authorList>
            <person name="Nguyen M.H."/>
            <person name="Kaul D."/>
            <person name="Muto C."/>
            <person name="Cheng S.J."/>
            <person name="Richter R.A."/>
            <person name="Bruno V.M."/>
            <person name="Liu G."/>
            <person name="Beyhan S."/>
            <person name="Sundermann A.J."/>
            <person name="Mounaud S."/>
            <person name="Pasculle A.W."/>
            <person name="Nierman W.C."/>
            <person name="Driscoll E."/>
            <person name="Cumbie R."/>
            <person name="Clancy C.J."/>
            <person name="Dupont C.L."/>
        </authorList>
    </citation>
    <scope>NUCLEOTIDE SEQUENCE</scope>
    <source>
        <strain evidence="3">GL11</strain>
    </source>
</reference>